<dbReference type="AlphaFoldDB" id="A0A6A6D6I0"/>
<sequence>MNGEELYDRLSKSLVECSLRSSRKFFLPDVIDDEITTKNVKVAALSRFQRIFQKEFDDKIVQQSKKVFAILVMIEKPDAIKALLAEELNDSHLPLATGSDNILVSANGKAFLSFQLWKSKSRDEFLEKQWWVQAPVLKTSGQHIVLDPKCAMPITDCKSVHFQPDCIVHQGVLHTSRHQALTTTGTDTKVAIKEFLRGSVPFRKEIKILDRILNIHHPHLIQHICSFVAGDGHYVVFPWAGGGNLREYWEKQDHADRTADLFVWHLQQLLGDADALRALHEINCRHGDLKPENILHFDDKNNFVIADVGVSSIHMNATMGRSVPTASKATTPSYEAPDVVTGIDSPRSRLYDIWSLGCIFLEFLVWFLFDHNSIDVFSGSRLPPNTPKQFASWSYFYYKQEKGEVIVHPVVSEVIAALRSDPRCEGDTALGAVLDLISEALLRIEVKERHAADQVVVKLRTIYERAKSEPSYCFNAVEVLPIKPIWLQSPKKPVVHQAKPRDSMITEESLVQLNDGV</sequence>
<dbReference type="PROSITE" id="PS50011">
    <property type="entry name" value="PROTEIN_KINASE_DOM"/>
    <property type="match status" value="1"/>
</dbReference>
<protein>
    <submittedName>
        <fullName evidence="2">Kinase-like protein</fullName>
    </submittedName>
</protein>
<dbReference type="EMBL" id="ML994752">
    <property type="protein sequence ID" value="KAF2175011.1"/>
    <property type="molecule type" value="Genomic_DNA"/>
</dbReference>
<keyword evidence="2" id="KW-0418">Kinase</keyword>
<dbReference type="PANTHER" id="PTHR24359">
    <property type="entry name" value="SERINE/THREONINE-PROTEIN KINASE SBK1"/>
    <property type="match status" value="1"/>
</dbReference>
<keyword evidence="2" id="KW-0808">Transferase</keyword>
<accession>A0A6A6D6I0</accession>
<reference evidence="2" key="1">
    <citation type="journal article" date="2020" name="Stud. Mycol.">
        <title>101 Dothideomycetes genomes: a test case for predicting lifestyles and emergence of pathogens.</title>
        <authorList>
            <person name="Haridas S."/>
            <person name="Albert R."/>
            <person name="Binder M."/>
            <person name="Bloem J."/>
            <person name="Labutti K."/>
            <person name="Salamov A."/>
            <person name="Andreopoulos B."/>
            <person name="Baker S."/>
            <person name="Barry K."/>
            <person name="Bills G."/>
            <person name="Bluhm B."/>
            <person name="Cannon C."/>
            <person name="Castanera R."/>
            <person name="Culley D."/>
            <person name="Daum C."/>
            <person name="Ezra D."/>
            <person name="Gonzalez J."/>
            <person name="Henrissat B."/>
            <person name="Kuo A."/>
            <person name="Liang C."/>
            <person name="Lipzen A."/>
            <person name="Lutzoni F."/>
            <person name="Magnuson J."/>
            <person name="Mondo S."/>
            <person name="Nolan M."/>
            <person name="Ohm R."/>
            <person name="Pangilinan J."/>
            <person name="Park H.-J."/>
            <person name="Ramirez L."/>
            <person name="Alfaro M."/>
            <person name="Sun H."/>
            <person name="Tritt A."/>
            <person name="Yoshinaga Y."/>
            <person name="Zwiers L.-H."/>
            <person name="Turgeon B."/>
            <person name="Goodwin S."/>
            <person name="Spatafora J."/>
            <person name="Crous P."/>
            <person name="Grigoriev I."/>
        </authorList>
    </citation>
    <scope>NUCLEOTIDE SEQUENCE</scope>
    <source>
        <strain evidence="2">CBS 207.26</strain>
    </source>
</reference>
<name>A0A6A6D6I0_9PEZI</name>
<dbReference type="InterPro" id="IPR011009">
    <property type="entry name" value="Kinase-like_dom_sf"/>
</dbReference>
<evidence type="ECO:0000259" key="1">
    <source>
        <dbReference type="PROSITE" id="PS50011"/>
    </source>
</evidence>
<dbReference type="Gene3D" id="1.10.510.10">
    <property type="entry name" value="Transferase(Phosphotransferase) domain 1"/>
    <property type="match status" value="1"/>
</dbReference>
<keyword evidence="3" id="KW-1185">Reference proteome</keyword>
<evidence type="ECO:0000313" key="3">
    <source>
        <dbReference type="Proteomes" id="UP000800200"/>
    </source>
</evidence>
<dbReference type="GO" id="GO:0005524">
    <property type="term" value="F:ATP binding"/>
    <property type="evidence" value="ECO:0007669"/>
    <property type="project" value="InterPro"/>
</dbReference>
<dbReference type="PANTHER" id="PTHR24359:SF1">
    <property type="entry name" value="INHIBITOR OF NUCLEAR FACTOR KAPPA-B KINASE EPSILON SUBUNIT HOMOLOG 1-RELATED"/>
    <property type="match status" value="1"/>
</dbReference>
<feature type="domain" description="Protein kinase" evidence="1">
    <location>
        <begin position="162"/>
        <end position="463"/>
    </location>
</feature>
<dbReference type="SMART" id="SM00220">
    <property type="entry name" value="S_TKc"/>
    <property type="match status" value="1"/>
</dbReference>
<dbReference type="InterPro" id="IPR000719">
    <property type="entry name" value="Prot_kinase_dom"/>
</dbReference>
<evidence type="ECO:0000313" key="2">
    <source>
        <dbReference type="EMBL" id="KAF2175011.1"/>
    </source>
</evidence>
<dbReference type="Proteomes" id="UP000800200">
    <property type="component" value="Unassembled WGS sequence"/>
</dbReference>
<gene>
    <name evidence="2" type="ORF">K469DRAFT_612262</name>
</gene>
<proteinExistence type="predicted"/>
<dbReference type="CDD" id="cd00180">
    <property type="entry name" value="PKc"/>
    <property type="match status" value="1"/>
</dbReference>
<dbReference type="OrthoDB" id="4062651at2759"/>
<dbReference type="SUPFAM" id="SSF56112">
    <property type="entry name" value="Protein kinase-like (PK-like)"/>
    <property type="match status" value="1"/>
</dbReference>
<dbReference type="Pfam" id="PF00069">
    <property type="entry name" value="Pkinase"/>
    <property type="match status" value="1"/>
</dbReference>
<dbReference type="GO" id="GO:0004674">
    <property type="term" value="F:protein serine/threonine kinase activity"/>
    <property type="evidence" value="ECO:0007669"/>
    <property type="project" value="TreeGrafter"/>
</dbReference>
<organism evidence="2 3">
    <name type="scientific">Zopfia rhizophila CBS 207.26</name>
    <dbReference type="NCBI Taxonomy" id="1314779"/>
    <lineage>
        <taxon>Eukaryota</taxon>
        <taxon>Fungi</taxon>
        <taxon>Dikarya</taxon>
        <taxon>Ascomycota</taxon>
        <taxon>Pezizomycotina</taxon>
        <taxon>Dothideomycetes</taxon>
        <taxon>Dothideomycetes incertae sedis</taxon>
        <taxon>Zopfiaceae</taxon>
        <taxon>Zopfia</taxon>
    </lineage>
</organism>